<keyword evidence="5" id="KW-0136">Cellulose degradation</keyword>
<evidence type="ECO:0000256" key="4">
    <source>
        <dbReference type="ARBA" id="ARBA00022801"/>
    </source>
</evidence>
<dbReference type="Pfam" id="PF14310">
    <property type="entry name" value="Fn3-like"/>
    <property type="match status" value="1"/>
</dbReference>
<keyword evidence="13" id="KW-1185">Reference proteome</keyword>
<evidence type="ECO:0000256" key="6">
    <source>
        <dbReference type="ARBA" id="ARBA00023180"/>
    </source>
</evidence>
<evidence type="ECO:0000256" key="7">
    <source>
        <dbReference type="ARBA" id="ARBA00023277"/>
    </source>
</evidence>
<dbReference type="SMART" id="SM00758">
    <property type="entry name" value="PA14"/>
    <property type="match status" value="1"/>
</dbReference>
<dbReference type="InterPro" id="IPR026891">
    <property type="entry name" value="Fn3-like"/>
</dbReference>
<dbReference type="PANTHER" id="PTHR42715">
    <property type="entry name" value="BETA-GLUCOSIDASE"/>
    <property type="match status" value="1"/>
</dbReference>
<dbReference type="SMART" id="SM01217">
    <property type="entry name" value="Fn3_like"/>
    <property type="match status" value="1"/>
</dbReference>
<dbReference type="InterPro" id="IPR002772">
    <property type="entry name" value="Glyco_hydro_3_C"/>
</dbReference>
<dbReference type="SUPFAM" id="SSF52279">
    <property type="entry name" value="Beta-D-glucan exohydrolase, C-terminal domain"/>
    <property type="match status" value="1"/>
</dbReference>
<dbReference type="FunFam" id="3.20.20.300:FF:000006">
    <property type="entry name" value="Beta-glucosidase H"/>
    <property type="match status" value="1"/>
</dbReference>
<evidence type="ECO:0000256" key="3">
    <source>
        <dbReference type="ARBA" id="ARBA00005336"/>
    </source>
</evidence>
<evidence type="ECO:0000256" key="9">
    <source>
        <dbReference type="ARBA" id="ARBA00023326"/>
    </source>
</evidence>
<dbReference type="PANTHER" id="PTHR42715:SF27">
    <property type="entry name" value="BETA-GLUCOSIDASE-RELATED"/>
    <property type="match status" value="1"/>
</dbReference>
<keyword evidence="9 10" id="KW-0624">Polysaccharide degradation</keyword>
<dbReference type="InterPro" id="IPR001764">
    <property type="entry name" value="Glyco_hydro_3_N"/>
</dbReference>
<dbReference type="Gene3D" id="3.20.20.300">
    <property type="entry name" value="Glycoside hydrolase, family 3, N-terminal domain"/>
    <property type="match status" value="1"/>
</dbReference>
<dbReference type="Pfam" id="PF01915">
    <property type="entry name" value="Glyco_hydro_3_C"/>
    <property type="match status" value="1"/>
</dbReference>
<evidence type="ECO:0000313" key="13">
    <source>
        <dbReference type="Proteomes" id="UP001309876"/>
    </source>
</evidence>
<dbReference type="EMBL" id="JAVRRJ010000012">
    <property type="protein sequence ID" value="KAK5080697.1"/>
    <property type="molecule type" value="Genomic_DNA"/>
</dbReference>
<dbReference type="Gene3D" id="2.60.40.10">
    <property type="entry name" value="Immunoglobulins"/>
    <property type="match status" value="1"/>
</dbReference>
<keyword evidence="7 10" id="KW-0119">Carbohydrate metabolism</keyword>
<dbReference type="Pfam" id="PF00933">
    <property type="entry name" value="Glyco_hydro_3"/>
    <property type="match status" value="1"/>
</dbReference>
<reference evidence="12 13" key="1">
    <citation type="submission" date="2023-08" db="EMBL/GenBank/DDBJ databases">
        <title>Black Yeasts Isolated from many extreme environments.</title>
        <authorList>
            <person name="Coleine C."/>
            <person name="Stajich J.E."/>
            <person name="Selbmann L."/>
        </authorList>
    </citation>
    <scope>NUCLEOTIDE SEQUENCE [LARGE SCALE GENOMIC DNA]</scope>
    <source>
        <strain evidence="12 13">CCFEE 5910</strain>
    </source>
</reference>
<evidence type="ECO:0000256" key="5">
    <source>
        <dbReference type="ARBA" id="ARBA00023001"/>
    </source>
</evidence>
<dbReference type="Proteomes" id="UP001309876">
    <property type="component" value="Unassembled WGS sequence"/>
</dbReference>
<dbReference type="Pfam" id="PF07691">
    <property type="entry name" value="PA14"/>
    <property type="match status" value="1"/>
</dbReference>
<dbReference type="PRINTS" id="PR00133">
    <property type="entry name" value="GLHYDRLASE3"/>
</dbReference>
<evidence type="ECO:0000256" key="2">
    <source>
        <dbReference type="ARBA" id="ARBA00004987"/>
    </source>
</evidence>
<dbReference type="AlphaFoldDB" id="A0AAN7SRY7"/>
<dbReference type="PROSITE" id="PS51820">
    <property type="entry name" value="PA14"/>
    <property type="match status" value="1"/>
</dbReference>
<comment type="pathway">
    <text evidence="2 10">Glycan metabolism; cellulose degradation.</text>
</comment>
<dbReference type="InterPro" id="IPR019800">
    <property type="entry name" value="Glyco_hydro_3_AS"/>
</dbReference>
<dbReference type="InterPro" id="IPR036962">
    <property type="entry name" value="Glyco_hydro_3_N_sf"/>
</dbReference>
<dbReference type="InterPro" id="IPR037524">
    <property type="entry name" value="PA14/GLEYA"/>
</dbReference>
<dbReference type="InterPro" id="IPR050288">
    <property type="entry name" value="Cellulose_deg_GH3"/>
</dbReference>
<accession>A0AAN7SRY7</accession>
<keyword evidence="8 10" id="KW-0326">Glycosidase</keyword>
<dbReference type="EC" id="3.2.1.21" evidence="10"/>
<dbReference type="InterPro" id="IPR036881">
    <property type="entry name" value="Glyco_hydro_3_C_sf"/>
</dbReference>
<keyword evidence="6" id="KW-0325">Glycoprotein</keyword>
<dbReference type="PROSITE" id="PS00775">
    <property type="entry name" value="GLYCOSYL_HYDROL_F3"/>
    <property type="match status" value="1"/>
</dbReference>
<dbReference type="SUPFAM" id="SSF51445">
    <property type="entry name" value="(Trans)glycosidases"/>
    <property type="match status" value="1"/>
</dbReference>
<comment type="caution">
    <text evidence="12">The sequence shown here is derived from an EMBL/GenBank/DDBJ whole genome shotgun (WGS) entry which is preliminary data.</text>
</comment>
<evidence type="ECO:0000313" key="12">
    <source>
        <dbReference type="EMBL" id="KAK5080697.1"/>
    </source>
</evidence>
<dbReference type="InterPro" id="IPR017853">
    <property type="entry name" value="GH"/>
</dbReference>
<gene>
    <name evidence="12" type="ORF">LTR05_008401</name>
</gene>
<evidence type="ECO:0000259" key="11">
    <source>
        <dbReference type="PROSITE" id="PS51820"/>
    </source>
</evidence>
<evidence type="ECO:0000256" key="10">
    <source>
        <dbReference type="RuleBase" id="RU361161"/>
    </source>
</evidence>
<proteinExistence type="inferred from homology"/>
<feature type="domain" description="PA14" evidence="11">
    <location>
        <begin position="404"/>
        <end position="563"/>
    </location>
</feature>
<dbReference type="GO" id="GO:0030245">
    <property type="term" value="P:cellulose catabolic process"/>
    <property type="evidence" value="ECO:0007669"/>
    <property type="project" value="UniProtKB-KW"/>
</dbReference>
<dbReference type="InterPro" id="IPR011658">
    <property type="entry name" value="PA14_dom"/>
</dbReference>
<evidence type="ECO:0000256" key="1">
    <source>
        <dbReference type="ARBA" id="ARBA00000448"/>
    </source>
</evidence>
<name>A0AAN7SRY7_9EURO</name>
<organism evidence="12 13">
    <name type="scientific">Lithohypha guttulata</name>
    <dbReference type="NCBI Taxonomy" id="1690604"/>
    <lineage>
        <taxon>Eukaryota</taxon>
        <taxon>Fungi</taxon>
        <taxon>Dikarya</taxon>
        <taxon>Ascomycota</taxon>
        <taxon>Pezizomycotina</taxon>
        <taxon>Eurotiomycetes</taxon>
        <taxon>Chaetothyriomycetidae</taxon>
        <taxon>Chaetothyriales</taxon>
        <taxon>Trichomeriaceae</taxon>
        <taxon>Lithohypha</taxon>
    </lineage>
</organism>
<dbReference type="InterPro" id="IPR013783">
    <property type="entry name" value="Ig-like_fold"/>
</dbReference>
<protein>
    <recommendedName>
        <fullName evidence="10">beta-glucosidase</fullName>
        <ecNumber evidence="10">3.2.1.21</ecNumber>
    </recommendedName>
</protein>
<comment type="catalytic activity">
    <reaction evidence="1 10">
        <text>Hydrolysis of terminal, non-reducing beta-D-glucosyl residues with release of beta-D-glucose.</text>
        <dbReference type="EC" id="3.2.1.21"/>
    </reaction>
</comment>
<dbReference type="GO" id="GO:0008422">
    <property type="term" value="F:beta-glucosidase activity"/>
    <property type="evidence" value="ECO:0007669"/>
    <property type="project" value="UniProtKB-EC"/>
</dbReference>
<sequence length="839" mass="91055">MGDAGILPPQKSLDVNSLLQQLTIEEKVSLTAGRDFWHTTPVPRLSIPSIRLSDGPNGVRGTRFFDSVPAACLPCGTAMGATFDNDLIRQLGRLVGQEAKAKGAHVLLGPTINIQRSPLGGRGFESYSEDPLLSGILAGEFCRGVQDENIVPTLKHFVCNDQEDQRMAYNAILTDRALREIYLLPFQIATRIANPGAVMTAYNKVNGVHASESQNLLENILRGEWGWDGLVMSDWFGTYSTSEAIKAGLDLEMPGSTRWRGAALTHAVSAKKIITTTLDDRVRNILNLINKTAASNIPENAPETELNRDEDRVLLRRAAAESIVLLKNEDNILPLKKDKPVLVIGPNSKIAAYCGGGSAGLNAYTAITPFQGISSQSTSTVSFSQGAYAHNNLPELGPHLTTSAGKSGFAFSVYNEPPEAPNRSLLEERHLTASNMFFIDYSHPQLNEIWYADAEGTFTPEASGIYDFGLAVQGTARLYVDGQVIVSNVENQKPGTSFLGSGTIEEIGSCQLEKGKQYKVLVQWGCAKTSKHKVGGIIDFGHGGLRFGGCLRLSSEQAIEEAVVAAKEAEQVIIFAGLNGEWESEGFDRDTMALPSGTDKLICSVLEANCNSVVVIQAGTPVAMPWINNAKSVLHAWYGGNETGNGLADVIYGNTNPSAKLPLTIPRRVNDNPAFLNYRSDAGRTLYGEDIFVGYRWYDKVEIDPLFAFGHGLSYTSFELKDLHVSGNGSTKTISLRLTNTGSIAGAEVVQVYVAPSISSKAAHRVIRPVKELKGFAKVYLEPKHSQIIEIPVEIIRATSFWDEECGAWCSEKGAQKSKSRKPDGGLDYDLRCFGIYLA</sequence>
<dbReference type="Gene3D" id="3.40.50.1700">
    <property type="entry name" value="Glycoside hydrolase family 3 C-terminal domain"/>
    <property type="match status" value="1"/>
</dbReference>
<evidence type="ECO:0000256" key="8">
    <source>
        <dbReference type="ARBA" id="ARBA00023295"/>
    </source>
</evidence>
<dbReference type="Gene3D" id="2.60.120.260">
    <property type="entry name" value="Galactose-binding domain-like"/>
    <property type="match status" value="1"/>
</dbReference>
<comment type="similarity">
    <text evidence="3 10">Belongs to the glycosyl hydrolase 3 family.</text>
</comment>
<keyword evidence="4 10" id="KW-0378">Hydrolase</keyword>